<keyword evidence="1" id="KW-0812">Transmembrane</keyword>
<dbReference type="AlphaFoldDB" id="A0A835SBJ0"/>
<reference evidence="2 3" key="1">
    <citation type="journal article" date="2020" name="Nat. Food">
        <title>A phased Vanilla planifolia genome enables genetic improvement of flavour and production.</title>
        <authorList>
            <person name="Hasing T."/>
            <person name="Tang H."/>
            <person name="Brym M."/>
            <person name="Khazi F."/>
            <person name="Huang T."/>
            <person name="Chambers A.H."/>
        </authorList>
    </citation>
    <scope>NUCLEOTIDE SEQUENCE [LARGE SCALE GENOMIC DNA]</scope>
    <source>
        <tissue evidence="2">Leaf</tissue>
    </source>
</reference>
<dbReference type="PANTHER" id="PTHR34964:SF1">
    <property type="entry name" value="MEMBRANE LIPOPROTEIN"/>
    <property type="match status" value="1"/>
</dbReference>
<feature type="transmembrane region" description="Helical" evidence="1">
    <location>
        <begin position="12"/>
        <end position="37"/>
    </location>
</feature>
<dbReference type="PANTHER" id="PTHR34964">
    <property type="entry name" value="MEMBRANE LIPOPROTEIN-RELATED"/>
    <property type="match status" value="1"/>
</dbReference>
<accession>A0A835SBJ0</accession>
<comment type="caution">
    <text evidence="2">The sequence shown here is derived from an EMBL/GenBank/DDBJ whole genome shotgun (WGS) entry which is preliminary data.</text>
</comment>
<protein>
    <submittedName>
        <fullName evidence="2">Uncharacterized protein</fullName>
    </submittedName>
</protein>
<proteinExistence type="predicted"/>
<dbReference type="OrthoDB" id="784693at2759"/>
<name>A0A835SBJ0_VANPL</name>
<organism evidence="2 3">
    <name type="scientific">Vanilla planifolia</name>
    <name type="common">Vanilla</name>
    <dbReference type="NCBI Taxonomy" id="51239"/>
    <lineage>
        <taxon>Eukaryota</taxon>
        <taxon>Viridiplantae</taxon>
        <taxon>Streptophyta</taxon>
        <taxon>Embryophyta</taxon>
        <taxon>Tracheophyta</taxon>
        <taxon>Spermatophyta</taxon>
        <taxon>Magnoliopsida</taxon>
        <taxon>Liliopsida</taxon>
        <taxon>Asparagales</taxon>
        <taxon>Orchidaceae</taxon>
        <taxon>Vanilloideae</taxon>
        <taxon>Vanilleae</taxon>
        <taxon>Vanilla</taxon>
    </lineage>
</organism>
<gene>
    <name evidence="2" type="ORF">HPP92_004042</name>
</gene>
<sequence>MPGPDGKSGDACVWFITCIFFLLILSGGAFLVLYIALPESNDNAWLPVAGMVLVAIPWLFWITTCVYRLAFPWLCAVPCYTVATPPAQVPGATVESEAESPGGARRVRFGAPKVIATQESGGVVGGGRNGRMAVRPRWIPGRARRRSHCRCRDGEKID</sequence>
<feature type="transmembrane region" description="Helical" evidence="1">
    <location>
        <begin position="43"/>
        <end position="62"/>
    </location>
</feature>
<keyword evidence="1" id="KW-1133">Transmembrane helix</keyword>
<keyword evidence="1" id="KW-0472">Membrane</keyword>
<evidence type="ECO:0000313" key="2">
    <source>
        <dbReference type="EMBL" id="KAG0503970.1"/>
    </source>
</evidence>
<dbReference type="EMBL" id="JADCNM010000001">
    <property type="protein sequence ID" value="KAG0503970.1"/>
    <property type="molecule type" value="Genomic_DNA"/>
</dbReference>
<evidence type="ECO:0000256" key="1">
    <source>
        <dbReference type="SAM" id="Phobius"/>
    </source>
</evidence>
<dbReference type="Proteomes" id="UP000639772">
    <property type="component" value="Chromosome 1"/>
</dbReference>
<evidence type="ECO:0000313" key="3">
    <source>
        <dbReference type="Proteomes" id="UP000639772"/>
    </source>
</evidence>